<dbReference type="PANTHER" id="PTHR21436:SF2">
    <property type="entry name" value="COILED-COIL DOMAIN-CONTAINING PROTEIN 142"/>
    <property type="match status" value="1"/>
</dbReference>
<comment type="caution">
    <text evidence="2">The sequence shown here is derived from an EMBL/GenBank/DDBJ whole genome shotgun (WGS) entry which is preliminary data.</text>
</comment>
<dbReference type="EMBL" id="CAXAJV020001288">
    <property type="protein sequence ID" value="CAL7938037.1"/>
    <property type="molecule type" value="Genomic_DNA"/>
</dbReference>
<gene>
    <name evidence="2" type="ORF">XYLVIOL_LOCUS3042</name>
</gene>
<dbReference type="InterPro" id="IPR055350">
    <property type="entry name" value="CCDC142_C"/>
</dbReference>
<dbReference type="InterPro" id="IPR026700">
    <property type="entry name" value="CCDC142"/>
</dbReference>
<protein>
    <recommendedName>
        <fullName evidence="1">Coiled-coil protein 142 C-terminal domain-containing protein</fullName>
    </recommendedName>
</protein>
<sequence>MDTNYRANIAKWLPPPGSVLEKWFVDSSALTERMGNLVECIALIIQDIKDARACDLEVYTEIANDLDETAKEYKAIGTVALSTHPIYKYKMRHILTISRRKLRVLARFTRNLVNEIVDCKTDELLRIVFRLVNIYNDILDMDIDVSDSTTNVYCNDCPYMLEPMKKISVTRILQMMAKNKAEESCHELIDCLLANYEPREKTDPPSARSCDADVSENSSIEIYRALTRHLTPPIENTSSRTELEVSNIESIQTLVNTQNEQVFRLLNVVQEVSPKLLGVDALKTVEGETRLRSSAIKKVKSYYQEVAWGALSGILDHVVLWWSPEALATRHSHGAQQLKDWLSQFIQRNHVPQTVRPALQNLCDALGNHATITEWDQLFRLAYTSSFKCQSKASTTEGTDTGQMFAELFQLLVRLSNECEAGGEWVIGAPLMELPLSEQIVILHRMDHSVHTARLWILQEAKIIAHTWELDVFFLLVKGDIVNCLEELSYLKLADHTNALSANSVSVQVYVCAKMRAKIVSEVNANIDLLQKCSVKCIDVLAKICRVVSLANLHMCFPRASYWRTGGDVAPVAASLYVEPYFEKVLLPVLEVIEDPETSNMILKIMCEAWLDYIYLHRIKFSEYGALQLLTDFAYVSKWVTNCPIISQNVRSHLLKNEVLRRCEGVGRLLLRQPGEAISMRKRLNERTSAARPNHQDWNACQRKCTCPTRNSGWSFAPRRDTTSAAPNEQEGTASTHLLYLRIDHEITYLDTAKSFKYTY</sequence>
<proteinExistence type="predicted"/>
<dbReference type="Pfam" id="PF14923">
    <property type="entry name" value="CCDC142"/>
    <property type="match status" value="1"/>
</dbReference>
<feature type="domain" description="Coiled-coil protein 142 C-terminal" evidence="1">
    <location>
        <begin position="308"/>
        <end position="683"/>
    </location>
</feature>
<evidence type="ECO:0000313" key="3">
    <source>
        <dbReference type="Proteomes" id="UP001642520"/>
    </source>
</evidence>
<accession>A0ABP1NAM3</accession>
<evidence type="ECO:0000313" key="2">
    <source>
        <dbReference type="EMBL" id="CAL7938037.1"/>
    </source>
</evidence>
<keyword evidence="3" id="KW-1185">Reference proteome</keyword>
<organism evidence="2 3">
    <name type="scientific">Xylocopa violacea</name>
    <name type="common">Violet carpenter bee</name>
    <name type="synonym">Apis violacea</name>
    <dbReference type="NCBI Taxonomy" id="135666"/>
    <lineage>
        <taxon>Eukaryota</taxon>
        <taxon>Metazoa</taxon>
        <taxon>Ecdysozoa</taxon>
        <taxon>Arthropoda</taxon>
        <taxon>Hexapoda</taxon>
        <taxon>Insecta</taxon>
        <taxon>Pterygota</taxon>
        <taxon>Neoptera</taxon>
        <taxon>Endopterygota</taxon>
        <taxon>Hymenoptera</taxon>
        <taxon>Apocrita</taxon>
        <taxon>Aculeata</taxon>
        <taxon>Apoidea</taxon>
        <taxon>Anthophila</taxon>
        <taxon>Apidae</taxon>
        <taxon>Xylocopa</taxon>
        <taxon>Xylocopa</taxon>
    </lineage>
</organism>
<dbReference type="PANTHER" id="PTHR21436">
    <property type="entry name" value="COILED-COIL DOMAIN-CONTAINING PROTEIN 142"/>
    <property type="match status" value="1"/>
</dbReference>
<reference evidence="2 3" key="1">
    <citation type="submission" date="2024-08" db="EMBL/GenBank/DDBJ databases">
        <authorList>
            <person name="Will J Nash"/>
            <person name="Angela Man"/>
            <person name="Seanna McTaggart"/>
            <person name="Kendall Baker"/>
            <person name="Tom Barker"/>
            <person name="Leah Catchpole"/>
            <person name="Alex Durrant"/>
            <person name="Karim Gharbi"/>
            <person name="Naomi Irish"/>
            <person name="Gemy Kaithakottil"/>
            <person name="Debby Ku"/>
            <person name="Aaliyah Providence"/>
            <person name="Felix Shaw"/>
            <person name="David Swarbreck"/>
            <person name="Chris Watkins"/>
            <person name="Ann M. McCartney"/>
            <person name="Giulio Formenti"/>
            <person name="Alice Mouton"/>
            <person name="Noel Vella"/>
            <person name="Bjorn M von Reumont"/>
            <person name="Adriana Vella"/>
            <person name="Wilfried Haerty"/>
        </authorList>
    </citation>
    <scope>NUCLEOTIDE SEQUENCE [LARGE SCALE GENOMIC DNA]</scope>
</reference>
<name>A0ABP1NAM3_XYLVO</name>
<evidence type="ECO:0000259" key="1">
    <source>
        <dbReference type="Pfam" id="PF14923"/>
    </source>
</evidence>
<dbReference type="Proteomes" id="UP001642520">
    <property type="component" value="Unassembled WGS sequence"/>
</dbReference>